<dbReference type="PANTHER" id="PTHR23056:SF110">
    <property type="entry name" value="CALMODULIN"/>
    <property type="match status" value="1"/>
</dbReference>
<dbReference type="PANTHER" id="PTHR23056">
    <property type="entry name" value="CALCINEURIN B"/>
    <property type="match status" value="1"/>
</dbReference>
<dbReference type="CDD" id="cd00051">
    <property type="entry name" value="EFh"/>
    <property type="match status" value="2"/>
</dbReference>
<dbReference type="EMBL" id="MLAK01001336">
    <property type="protein sequence ID" value="OHS94243.1"/>
    <property type="molecule type" value="Genomic_DNA"/>
</dbReference>
<evidence type="ECO:0000259" key="3">
    <source>
        <dbReference type="PROSITE" id="PS50222"/>
    </source>
</evidence>
<dbReference type="InterPro" id="IPR018247">
    <property type="entry name" value="EF_Hand_1_Ca_BS"/>
</dbReference>
<dbReference type="SUPFAM" id="SSF47473">
    <property type="entry name" value="EF-hand"/>
    <property type="match status" value="1"/>
</dbReference>
<dbReference type="GO" id="GO:0019722">
    <property type="term" value="P:calcium-mediated signaling"/>
    <property type="evidence" value="ECO:0007669"/>
    <property type="project" value="InterPro"/>
</dbReference>
<feature type="domain" description="EF-hand" evidence="3">
    <location>
        <begin position="66"/>
        <end position="101"/>
    </location>
</feature>
<reference evidence="4" key="1">
    <citation type="submission" date="2016-10" db="EMBL/GenBank/DDBJ databases">
        <authorList>
            <person name="Benchimol M."/>
            <person name="Almeida L.G."/>
            <person name="Vasconcelos A.T."/>
            <person name="Perreira-Neves A."/>
            <person name="Rosa I.A."/>
            <person name="Tasca T."/>
            <person name="Bogo M.R."/>
            <person name="de Souza W."/>
        </authorList>
    </citation>
    <scope>NUCLEOTIDE SEQUENCE [LARGE SCALE GENOMIC DNA]</scope>
    <source>
        <strain evidence="4">K</strain>
    </source>
</reference>
<dbReference type="Pfam" id="PF13499">
    <property type="entry name" value="EF-hand_7"/>
    <property type="match status" value="1"/>
</dbReference>
<keyword evidence="5" id="KW-1185">Reference proteome</keyword>
<dbReference type="SMART" id="SM00054">
    <property type="entry name" value="EFh"/>
    <property type="match status" value="3"/>
</dbReference>
<dbReference type="GO" id="GO:0005509">
    <property type="term" value="F:calcium ion binding"/>
    <property type="evidence" value="ECO:0007669"/>
    <property type="project" value="InterPro"/>
</dbReference>
<sequence length="196" mass="21757">MGAKGSKSKNSQKKLTQEDMLKLSKKTHFSLEQVQKIYRQFHSLSNSQIADNLIDIHEFQAALGLSSTEFTERIFAAFDSDGSSEIDFFEFVIGLSALSPAATLEEKATFCFAVYDIDKNGFIDKNELKEVLTFSLVGNASVHLSETQLEKIIEITFKKMDTNGDGEISLEEFTIEAKKNPAILSCVNLNLEGLLG</sequence>
<dbReference type="PROSITE" id="PS00018">
    <property type="entry name" value="EF_HAND_1"/>
    <property type="match status" value="2"/>
</dbReference>
<dbReference type="OrthoDB" id="191686at2759"/>
<dbReference type="InterPro" id="IPR045198">
    <property type="entry name" value="CNBL1-10"/>
</dbReference>
<dbReference type="InterPro" id="IPR002048">
    <property type="entry name" value="EF_hand_dom"/>
</dbReference>
<dbReference type="RefSeq" id="XP_068347380.1">
    <property type="nucleotide sequence ID" value="XM_068512730.1"/>
</dbReference>
<dbReference type="PROSITE" id="PS50222">
    <property type="entry name" value="EF_HAND_2"/>
    <property type="match status" value="3"/>
</dbReference>
<proteinExistence type="predicted"/>
<keyword evidence="2" id="KW-0106">Calcium</keyword>
<evidence type="ECO:0000256" key="2">
    <source>
        <dbReference type="ARBA" id="ARBA00022837"/>
    </source>
</evidence>
<feature type="domain" description="EF-hand" evidence="3">
    <location>
        <begin position="103"/>
        <end position="138"/>
    </location>
</feature>
<dbReference type="GeneID" id="94847434"/>
<name>A0A1J4J981_9EUKA</name>
<dbReference type="Gene3D" id="1.10.238.10">
    <property type="entry name" value="EF-hand"/>
    <property type="match status" value="1"/>
</dbReference>
<accession>A0A1J4J981</accession>
<dbReference type="Proteomes" id="UP000179807">
    <property type="component" value="Unassembled WGS sequence"/>
</dbReference>
<dbReference type="AlphaFoldDB" id="A0A1J4J981"/>
<evidence type="ECO:0000313" key="4">
    <source>
        <dbReference type="EMBL" id="OHS94243.1"/>
    </source>
</evidence>
<dbReference type="GO" id="GO:0019900">
    <property type="term" value="F:kinase binding"/>
    <property type="evidence" value="ECO:0007669"/>
    <property type="project" value="InterPro"/>
</dbReference>
<protein>
    <submittedName>
        <fullName evidence="4">Calcineurin B-like protein 7</fullName>
    </submittedName>
</protein>
<organism evidence="4 5">
    <name type="scientific">Tritrichomonas foetus</name>
    <dbReference type="NCBI Taxonomy" id="1144522"/>
    <lineage>
        <taxon>Eukaryota</taxon>
        <taxon>Metamonada</taxon>
        <taxon>Parabasalia</taxon>
        <taxon>Tritrichomonadida</taxon>
        <taxon>Tritrichomonadidae</taxon>
        <taxon>Tritrichomonas</taxon>
    </lineage>
</organism>
<feature type="domain" description="EF-hand" evidence="3">
    <location>
        <begin position="148"/>
        <end position="183"/>
    </location>
</feature>
<evidence type="ECO:0000256" key="1">
    <source>
        <dbReference type="ARBA" id="ARBA00022737"/>
    </source>
</evidence>
<dbReference type="PRINTS" id="PR00450">
    <property type="entry name" value="RECOVERIN"/>
</dbReference>
<dbReference type="InterPro" id="IPR011992">
    <property type="entry name" value="EF-hand-dom_pair"/>
</dbReference>
<keyword evidence="1" id="KW-0677">Repeat</keyword>
<dbReference type="VEuPathDB" id="TrichDB:TRFO_39571"/>
<comment type="caution">
    <text evidence="4">The sequence shown here is derived from an EMBL/GenBank/DDBJ whole genome shotgun (WGS) entry which is preliminary data.</text>
</comment>
<evidence type="ECO:0000313" key="5">
    <source>
        <dbReference type="Proteomes" id="UP000179807"/>
    </source>
</evidence>
<gene>
    <name evidence="4" type="primary">CBL7</name>
    <name evidence="4" type="ORF">TRFO_39571</name>
</gene>